<evidence type="ECO:0000256" key="1">
    <source>
        <dbReference type="SAM" id="MobiDB-lite"/>
    </source>
</evidence>
<accession>A0ABT0PGM7</accession>
<protein>
    <submittedName>
        <fullName evidence="2">Uncharacterized protein</fullName>
    </submittedName>
</protein>
<dbReference type="RefSeq" id="WP_249699775.1">
    <property type="nucleotide sequence ID" value="NZ_JAMFLX010000014.1"/>
</dbReference>
<gene>
    <name evidence="2" type="ORF">M3P05_11445</name>
</gene>
<keyword evidence="3" id="KW-1185">Reference proteome</keyword>
<proteinExistence type="predicted"/>
<feature type="region of interest" description="Disordered" evidence="1">
    <location>
        <begin position="1"/>
        <end position="91"/>
    </location>
</feature>
<sequence>MSGVNPGVQPGQAGQVGQNTGVDGRVKPQGKADESDTDAFKDAMNANKKEAEKSKPLTPEEELRKAMTEGSMRQFMERSKELAQETKKNFE</sequence>
<evidence type="ECO:0000313" key="3">
    <source>
        <dbReference type="Proteomes" id="UP001203338"/>
    </source>
</evidence>
<feature type="compositionally biased region" description="Low complexity" evidence="1">
    <location>
        <begin position="1"/>
        <end position="19"/>
    </location>
</feature>
<feature type="compositionally biased region" description="Basic and acidic residues" evidence="1">
    <location>
        <begin position="75"/>
        <end position="91"/>
    </location>
</feature>
<evidence type="ECO:0000313" key="2">
    <source>
        <dbReference type="EMBL" id="MCL6270537.1"/>
    </source>
</evidence>
<organism evidence="2 3">
    <name type="scientific">Parendozoicomonas callyspongiae</name>
    <dbReference type="NCBI Taxonomy" id="2942213"/>
    <lineage>
        <taxon>Bacteria</taxon>
        <taxon>Pseudomonadati</taxon>
        <taxon>Pseudomonadota</taxon>
        <taxon>Gammaproteobacteria</taxon>
        <taxon>Oceanospirillales</taxon>
        <taxon>Endozoicomonadaceae</taxon>
        <taxon>Parendozoicomonas</taxon>
    </lineage>
</organism>
<feature type="compositionally biased region" description="Basic and acidic residues" evidence="1">
    <location>
        <begin position="24"/>
        <end position="55"/>
    </location>
</feature>
<dbReference type="EMBL" id="JAMFLX010000014">
    <property type="protein sequence ID" value="MCL6270537.1"/>
    <property type="molecule type" value="Genomic_DNA"/>
</dbReference>
<reference evidence="2 3" key="1">
    <citation type="submission" date="2022-05" db="EMBL/GenBank/DDBJ databases">
        <authorList>
            <person name="Park J.-S."/>
        </authorList>
    </citation>
    <scope>NUCLEOTIDE SEQUENCE [LARGE SCALE GENOMIC DNA]</scope>
    <source>
        <strain evidence="2 3">2012CJ34-2</strain>
    </source>
</reference>
<name>A0ABT0PGM7_9GAMM</name>
<comment type="caution">
    <text evidence="2">The sequence shown here is derived from an EMBL/GenBank/DDBJ whole genome shotgun (WGS) entry which is preliminary data.</text>
</comment>
<dbReference type="Proteomes" id="UP001203338">
    <property type="component" value="Unassembled WGS sequence"/>
</dbReference>